<geneLocation type="plasmid" evidence="2">
    <name>pmppla107</name>
</geneLocation>
<keyword evidence="1" id="KW-0614">Plasmid</keyword>
<evidence type="ECO:0000313" key="2">
    <source>
        <dbReference type="Proteomes" id="UP000006426"/>
    </source>
</evidence>
<reference evidence="1 2" key="1">
    <citation type="journal article" date="2011" name="PLoS Pathog.">
        <title>Dynamic evolution of pathogenicity revealed by sequencing and comparative genomics of 19 Pseudomonas syringae isolates.</title>
        <authorList>
            <person name="Baltrus D.A."/>
            <person name="Nishimura M.T."/>
            <person name="Romanchuk A."/>
            <person name="Chang J.H."/>
            <person name="Mukhtar M.S."/>
            <person name="Cherkis K."/>
            <person name="Roach J."/>
            <person name="Grant S.R."/>
            <person name="Jones C.D."/>
            <person name="Dangl J.L."/>
        </authorList>
    </citation>
    <scope>NUCLEOTIDE SEQUENCE [LARGE SCALE GENOMIC DNA]</scope>
    <source>
        <strain evidence="1 2">M301315</strain>
    </source>
</reference>
<dbReference type="AlphaFoldDB" id="A0AAD0M639"/>
<gene>
    <name evidence="1" type="ORF">PLA107_030330</name>
</gene>
<dbReference type="Proteomes" id="UP000006426">
    <property type="component" value="Plasmid pmppla107"/>
</dbReference>
<proteinExistence type="predicted"/>
<sequence>MKYKDLPDGASFDEGHDQRCQALYGYMSKPLIDSLANLFEGKRVVEAYAGRGVLSSLLAEKGVNVRATSLRMGHDCSESLGHAMEVEDCSVIQAVTKYADEMDYLLVCWPISDETLWRALAYLPEHVRIVFIGEVTDYTSTPRFLGGCASDQFFDSVVECEELTAQLCYPTPRQDKIKVYRASPSNH</sequence>
<dbReference type="SUPFAM" id="SSF53335">
    <property type="entry name" value="S-adenosyl-L-methionine-dependent methyltransferases"/>
    <property type="match status" value="1"/>
</dbReference>
<evidence type="ECO:0000313" key="1">
    <source>
        <dbReference type="EMBL" id="AXH59526.1"/>
    </source>
</evidence>
<dbReference type="EMBL" id="CP031226">
    <property type="protein sequence ID" value="AXH59526.1"/>
    <property type="molecule type" value="Genomic_DNA"/>
</dbReference>
<dbReference type="GeneID" id="39474416"/>
<name>A0AAD0M639_PSEAV</name>
<protein>
    <submittedName>
        <fullName evidence="1">Uncharacterized protein</fullName>
    </submittedName>
</protein>
<organism evidence="1 2">
    <name type="scientific">Pseudomonas amygdali pv. lachrymans str. M301315</name>
    <dbReference type="NCBI Taxonomy" id="629260"/>
    <lineage>
        <taxon>Bacteria</taxon>
        <taxon>Pseudomonadati</taxon>
        <taxon>Pseudomonadota</taxon>
        <taxon>Gammaproteobacteria</taxon>
        <taxon>Pseudomonadales</taxon>
        <taxon>Pseudomonadaceae</taxon>
        <taxon>Pseudomonas</taxon>
        <taxon>Pseudomonas amygdali</taxon>
    </lineage>
</organism>
<dbReference type="RefSeq" id="WP_005742271.1">
    <property type="nucleotide sequence ID" value="NZ_CP031226.1"/>
</dbReference>
<accession>A0AAD0M639</accession>
<dbReference type="InterPro" id="IPR029063">
    <property type="entry name" value="SAM-dependent_MTases_sf"/>
</dbReference>